<evidence type="ECO:0000259" key="2">
    <source>
        <dbReference type="PROSITE" id="PS50156"/>
    </source>
</evidence>
<reference evidence="3 4" key="1">
    <citation type="submission" date="2019-05" db="EMBL/GenBank/DDBJ databases">
        <title>We sequenced the genome of Paenibacillus hemerocallicola KCTC 33185 for further insight into its adaptation and study the phylogeny of Paenibacillus.</title>
        <authorList>
            <person name="Narsing Rao M.P."/>
        </authorList>
    </citation>
    <scope>NUCLEOTIDE SEQUENCE [LARGE SCALE GENOMIC DNA]</scope>
    <source>
        <strain evidence="3 4">KCTC 33185</strain>
    </source>
</reference>
<comment type="caution">
    <text evidence="3">The sequence shown here is derived from an EMBL/GenBank/DDBJ whole genome shotgun (WGS) entry which is preliminary data.</text>
</comment>
<feature type="transmembrane region" description="Helical" evidence="1">
    <location>
        <begin position="947"/>
        <end position="970"/>
    </location>
</feature>
<dbReference type="Pfam" id="PF00873">
    <property type="entry name" value="ACR_tran"/>
    <property type="match status" value="1"/>
</dbReference>
<evidence type="ECO:0000256" key="1">
    <source>
        <dbReference type="SAM" id="Phobius"/>
    </source>
</evidence>
<feature type="transmembrane region" description="Helical" evidence="1">
    <location>
        <begin position="330"/>
        <end position="349"/>
    </location>
</feature>
<protein>
    <submittedName>
        <fullName evidence="3">Efflux RND transporter permease subunit</fullName>
    </submittedName>
</protein>
<keyword evidence="1" id="KW-0472">Membrane</keyword>
<dbReference type="Gene3D" id="1.20.1640.10">
    <property type="entry name" value="Multidrug efflux transporter AcrB transmembrane domain"/>
    <property type="match status" value="2"/>
</dbReference>
<keyword evidence="1" id="KW-1133">Transmembrane helix</keyword>
<dbReference type="GO" id="GO:0042910">
    <property type="term" value="F:xenobiotic transmembrane transporter activity"/>
    <property type="evidence" value="ECO:0007669"/>
    <property type="project" value="TreeGrafter"/>
</dbReference>
<dbReference type="PANTHER" id="PTHR32063:SF0">
    <property type="entry name" value="SWARMING MOTILITY PROTEIN SWRC"/>
    <property type="match status" value="1"/>
</dbReference>
<dbReference type="Proteomes" id="UP000307943">
    <property type="component" value="Unassembled WGS sequence"/>
</dbReference>
<feature type="transmembrane region" description="Helical" evidence="1">
    <location>
        <begin position="853"/>
        <end position="872"/>
    </location>
</feature>
<dbReference type="RefSeq" id="WP_139603894.1">
    <property type="nucleotide sequence ID" value="NZ_VDCQ01000027.1"/>
</dbReference>
<feature type="transmembrane region" description="Helical" evidence="1">
    <location>
        <begin position="460"/>
        <end position="483"/>
    </location>
</feature>
<dbReference type="Gene3D" id="3.30.70.1320">
    <property type="entry name" value="Multidrug efflux transporter AcrB pore domain like"/>
    <property type="match status" value="1"/>
</dbReference>
<dbReference type="PANTHER" id="PTHR32063">
    <property type="match status" value="1"/>
</dbReference>
<dbReference type="InterPro" id="IPR027463">
    <property type="entry name" value="AcrB_DN_DC_subdom"/>
</dbReference>
<dbReference type="PRINTS" id="PR00702">
    <property type="entry name" value="ACRIFLAVINRP"/>
</dbReference>
<dbReference type="GO" id="GO:0005886">
    <property type="term" value="C:plasma membrane"/>
    <property type="evidence" value="ECO:0007669"/>
    <property type="project" value="TreeGrafter"/>
</dbReference>
<feature type="transmembrane region" description="Helical" evidence="1">
    <location>
        <begin position="879"/>
        <end position="899"/>
    </location>
</feature>
<sequence>MKGIIGFSMKNVSAVIIAIALLFSGGIYAATTLKVENMPDVSFPIVMITTSYPAPPKDVMDEVTKPIEDKLANVEGLDLLSSTSSDNMSMIIAQFEQSVDVDEKKQEIDSLLQDVRLPGTAARPKAATFGFASIPAMYLAVYAGDGMSQTELDKLYKDEIGPGFESIKGVDHIDSVGERETSVDIQLSADTLSSYGLTPSQVSGAIKSALSNGAIGSVEFDGNAKMARVTGDLDSLYSLENLEIASPKGQTLLLKELAQIKAVSESEFIARIDGKPAVGIHLYKTSDANAVDFSDAANELIAKWEQQLPNVTFKKVYDSADDVRESISGLLKEGIIGAVLASLMILLFLRNVRMTLIVLVSIPLSVLITLLLMSYFGITLNIMSLGGMFIAIGRIVDDSIVVIENTFTNLQKAQERNESVILNATRQVAMAITSSTLATVGVFAPIGMVSGIVGGFFRPFAVTVACALLASLLVALTVIPMMAKLLVLRSGKIGHHDENAKSKLTTLYERALTWSLSHRIKTLLVSGLLFVVTVAVTVPMLKVAFIPDSSAERQMSYTIKLPYETSLESTDQQTSQIESMLREAKDASGEPLFTFVESLVGYNNDDEQVAYIAQIYTEVNANAEPDQVKKQFGDMILAGLPSGSEVTPGSLAGGGGGFSSTDFSYSLKGDDQEALVRSAAVVKEKLKEFPELTDVKDSLSDSKTEVKITVDQAKARSFGLSAATVRESARAWIQKEELGDLKFDNVLYTTTVQLAKSDKNSLEQLGKMPLQASNGSIIYLNEIAKLQEVQAPAALSREDRSQVVKITAGIDSADKGTVSSRVSLALAGVELPEGVSREVKGVSADIEESFTQLFVAMAVAVMIVYLIMVLAFGNASAPFAILFSLPLAVIGGLLGLVVSGESLNITSLIGFMMLIGIVVTNAIVLIDRAQQLRKEGYTVRHALIEAGLVRLRPIIMTAGATIVAMLPLALGFSHGTLISKGLAVVVIGGLTTSTLLTLVVVPVVYELIEAFKSRLAGRYQRKPAVESGTNMGI</sequence>
<feature type="domain" description="SSD" evidence="2">
    <location>
        <begin position="354"/>
        <end position="485"/>
    </location>
</feature>
<dbReference type="Gene3D" id="3.30.2090.10">
    <property type="entry name" value="Multidrug efflux transporter AcrB TolC docking domain, DN and DC subdomains"/>
    <property type="match status" value="2"/>
</dbReference>
<evidence type="ECO:0000313" key="4">
    <source>
        <dbReference type="Proteomes" id="UP000307943"/>
    </source>
</evidence>
<dbReference type="AlphaFoldDB" id="A0A5C4T6C7"/>
<gene>
    <name evidence="3" type="ORF">FE784_19505</name>
</gene>
<dbReference type="Gene3D" id="3.30.70.1430">
    <property type="entry name" value="Multidrug efflux transporter AcrB pore domain"/>
    <property type="match status" value="2"/>
</dbReference>
<feature type="transmembrane region" description="Helical" evidence="1">
    <location>
        <begin position="982"/>
        <end position="1005"/>
    </location>
</feature>
<keyword evidence="4" id="KW-1185">Reference proteome</keyword>
<dbReference type="SUPFAM" id="SSF82866">
    <property type="entry name" value="Multidrug efflux transporter AcrB transmembrane domain"/>
    <property type="match status" value="2"/>
</dbReference>
<dbReference type="SUPFAM" id="SSF82693">
    <property type="entry name" value="Multidrug efflux transporter AcrB pore domain, PN1, PN2, PC1 and PC2 subdomains"/>
    <property type="match status" value="2"/>
</dbReference>
<dbReference type="InterPro" id="IPR001036">
    <property type="entry name" value="Acrflvin-R"/>
</dbReference>
<dbReference type="SUPFAM" id="SSF82714">
    <property type="entry name" value="Multidrug efflux transporter AcrB TolC docking domain, DN and DC subdomains"/>
    <property type="match status" value="2"/>
</dbReference>
<dbReference type="EMBL" id="VDCQ01000027">
    <property type="protein sequence ID" value="TNJ64633.1"/>
    <property type="molecule type" value="Genomic_DNA"/>
</dbReference>
<keyword evidence="1" id="KW-0812">Transmembrane</keyword>
<organism evidence="3 4">
    <name type="scientific">Paenibacillus hemerocallicola</name>
    <dbReference type="NCBI Taxonomy" id="1172614"/>
    <lineage>
        <taxon>Bacteria</taxon>
        <taxon>Bacillati</taxon>
        <taxon>Bacillota</taxon>
        <taxon>Bacilli</taxon>
        <taxon>Bacillales</taxon>
        <taxon>Paenibacillaceae</taxon>
        <taxon>Paenibacillus</taxon>
    </lineage>
</organism>
<accession>A0A5C4T6C7</accession>
<evidence type="ECO:0000313" key="3">
    <source>
        <dbReference type="EMBL" id="TNJ64633.1"/>
    </source>
</evidence>
<name>A0A5C4T6C7_9BACL</name>
<dbReference type="PROSITE" id="PS50156">
    <property type="entry name" value="SSD"/>
    <property type="match status" value="1"/>
</dbReference>
<dbReference type="OrthoDB" id="9757876at2"/>
<feature type="transmembrane region" description="Helical" evidence="1">
    <location>
        <begin position="905"/>
        <end position="926"/>
    </location>
</feature>
<feature type="transmembrane region" description="Helical" evidence="1">
    <location>
        <begin position="428"/>
        <end position="454"/>
    </location>
</feature>
<dbReference type="Gene3D" id="3.30.70.1440">
    <property type="entry name" value="Multidrug efflux transporter AcrB pore domain"/>
    <property type="match status" value="1"/>
</dbReference>
<feature type="transmembrane region" description="Helical" evidence="1">
    <location>
        <begin position="356"/>
        <end position="376"/>
    </location>
</feature>
<dbReference type="InterPro" id="IPR000731">
    <property type="entry name" value="SSD"/>
</dbReference>
<proteinExistence type="predicted"/>